<dbReference type="Proteomes" id="UP001057375">
    <property type="component" value="Unassembled WGS sequence"/>
</dbReference>
<evidence type="ECO:0000313" key="4">
    <source>
        <dbReference type="Proteomes" id="UP001057375"/>
    </source>
</evidence>
<evidence type="ECO:0000256" key="1">
    <source>
        <dbReference type="ARBA" id="ARBA00006432"/>
    </source>
</evidence>
<comment type="similarity">
    <text evidence="1">Belongs to the ATP-dependent AMP-binding enzyme family.</text>
</comment>
<feature type="non-terminal residue" evidence="3">
    <location>
        <position position="83"/>
    </location>
</feature>
<dbReference type="PANTHER" id="PTHR43201:SF5">
    <property type="entry name" value="MEDIUM-CHAIN ACYL-COA LIGASE ACSF2, MITOCHONDRIAL"/>
    <property type="match status" value="1"/>
</dbReference>
<dbReference type="PANTHER" id="PTHR43201">
    <property type="entry name" value="ACYL-COA SYNTHETASE"/>
    <property type="match status" value="1"/>
</dbReference>
<comment type="caution">
    <text evidence="3">The sequence shown here is derived from an EMBL/GenBank/DDBJ whole genome shotgun (WGS) entry which is preliminary data.</text>
</comment>
<evidence type="ECO:0000256" key="2">
    <source>
        <dbReference type="ARBA" id="ARBA00022598"/>
    </source>
</evidence>
<dbReference type="SUPFAM" id="SSF56801">
    <property type="entry name" value="Acetyl-CoA synthetase-like"/>
    <property type="match status" value="1"/>
</dbReference>
<name>A0ABQ5K048_9EUKA</name>
<proteinExistence type="inferred from homology"/>
<sequence length="83" mass="8668">MVQGYGLTEATCASILGHLLVEGPNVFAGYVTARTDTGFELDGLGALVGGWLDTGDLARIDADGYVFLAGRTKDLIIRGGHNI</sequence>
<protein>
    <submittedName>
        <fullName evidence="3">AMP-binding enzyme family protein</fullName>
    </submittedName>
</protein>
<keyword evidence="4" id="KW-1185">Reference proteome</keyword>
<dbReference type="EMBL" id="BQXS01006218">
    <property type="protein sequence ID" value="GKT18431.1"/>
    <property type="molecule type" value="Genomic_DNA"/>
</dbReference>
<organism evidence="3 4">
    <name type="scientific">Aduncisulcus paluster</name>
    <dbReference type="NCBI Taxonomy" id="2918883"/>
    <lineage>
        <taxon>Eukaryota</taxon>
        <taxon>Metamonada</taxon>
        <taxon>Carpediemonas-like organisms</taxon>
        <taxon>Aduncisulcus</taxon>
    </lineage>
</organism>
<reference evidence="3" key="1">
    <citation type="submission" date="2022-03" db="EMBL/GenBank/DDBJ databases">
        <title>Draft genome sequence of Aduncisulcus paluster, a free-living microaerophilic Fornicata.</title>
        <authorList>
            <person name="Yuyama I."/>
            <person name="Kume K."/>
            <person name="Tamura T."/>
            <person name="Inagaki Y."/>
            <person name="Hashimoto T."/>
        </authorList>
    </citation>
    <scope>NUCLEOTIDE SEQUENCE</scope>
    <source>
        <strain evidence="3">NY0171</strain>
    </source>
</reference>
<gene>
    <name evidence="3" type="ORF">ADUPG1_004257</name>
</gene>
<evidence type="ECO:0000313" key="3">
    <source>
        <dbReference type="EMBL" id="GKT18431.1"/>
    </source>
</evidence>
<accession>A0ABQ5K048</accession>
<keyword evidence="2" id="KW-0436">Ligase</keyword>
<dbReference type="Gene3D" id="2.30.38.10">
    <property type="entry name" value="Luciferase, Domain 3"/>
    <property type="match status" value="1"/>
</dbReference>